<feature type="chain" id="PRO_5040491348" evidence="1">
    <location>
        <begin position="17"/>
        <end position="456"/>
    </location>
</feature>
<evidence type="ECO:0000313" key="2">
    <source>
        <dbReference type="EMBL" id="CAI5440582.1"/>
    </source>
</evidence>
<proteinExistence type="predicted"/>
<evidence type="ECO:0000256" key="1">
    <source>
        <dbReference type="SAM" id="SignalP"/>
    </source>
</evidence>
<keyword evidence="3" id="KW-1185">Reference proteome</keyword>
<protein>
    <submittedName>
        <fullName evidence="2">Uncharacterized protein</fullName>
    </submittedName>
</protein>
<dbReference type="EMBL" id="CANHGI010000002">
    <property type="protein sequence ID" value="CAI5440582.1"/>
    <property type="molecule type" value="Genomic_DNA"/>
</dbReference>
<comment type="caution">
    <text evidence="2">The sequence shown here is derived from an EMBL/GenBank/DDBJ whole genome shotgun (WGS) entry which is preliminary data.</text>
</comment>
<name>A0A9P1I6T0_9PELO</name>
<evidence type="ECO:0000313" key="3">
    <source>
        <dbReference type="Proteomes" id="UP001152747"/>
    </source>
</evidence>
<sequence length="456" mass="54065">MRLLLLLVFLAGIVWGAKNDDYRRKLNANDKFLDELDSQEILGIAELDTNSEHYRKEFKNVVDNTGTFLPEITEACYRFLSTNLTEQETRLLADIVSRQDAIVLMSHEQLKDAYTNMMNKLLAAAKDHVTIDNIEICKYVITKRQIKSFRGFFEWMDIYDQEEMVKYYKRGEWAELLNAIVGNLNKLYYEKSHLLPKHAMILRKLCTGTAMVALKTTEAQDIFRKLYDNNYYRGAYEWVTYNINASHHHNWHHVQHAYRICLKLESYAPRVINRLDARNTMIDIREIIRQKMETPELANKLDLQHLLDSLYTYLQKTPRNETGEFAESFARYCDKIVDDRNEIVRFSSFHQTIHQEKAAFEEIKCLTDRAHSDFHKKVTHSASELLNSLEPYCQYGIELACSSKYGTTFNEHKWFERPFNDVFYNLDWAKYKPWDTKHHWNIQKLVDLAKKLKLKH</sequence>
<gene>
    <name evidence="2" type="ORF">CAMP_LOCUS3219</name>
</gene>
<accession>A0A9P1I6T0</accession>
<organism evidence="2 3">
    <name type="scientific">Caenorhabditis angaria</name>
    <dbReference type="NCBI Taxonomy" id="860376"/>
    <lineage>
        <taxon>Eukaryota</taxon>
        <taxon>Metazoa</taxon>
        <taxon>Ecdysozoa</taxon>
        <taxon>Nematoda</taxon>
        <taxon>Chromadorea</taxon>
        <taxon>Rhabditida</taxon>
        <taxon>Rhabditina</taxon>
        <taxon>Rhabditomorpha</taxon>
        <taxon>Rhabditoidea</taxon>
        <taxon>Rhabditidae</taxon>
        <taxon>Peloderinae</taxon>
        <taxon>Caenorhabditis</taxon>
    </lineage>
</organism>
<feature type="signal peptide" evidence="1">
    <location>
        <begin position="1"/>
        <end position="16"/>
    </location>
</feature>
<reference evidence="2" key="1">
    <citation type="submission" date="2022-11" db="EMBL/GenBank/DDBJ databases">
        <authorList>
            <person name="Kikuchi T."/>
        </authorList>
    </citation>
    <scope>NUCLEOTIDE SEQUENCE</scope>
    <source>
        <strain evidence="2">PS1010</strain>
    </source>
</reference>
<keyword evidence="1" id="KW-0732">Signal</keyword>
<dbReference type="AlphaFoldDB" id="A0A9P1I6T0"/>
<dbReference type="Proteomes" id="UP001152747">
    <property type="component" value="Unassembled WGS sequence"/>
</dbReference>